<organism evidence="1 2">
    <name type="scientific">Ramlibacter pallidus</name>
    <dbReference type="NCBI Taxonomy" id="2780087"/>
    <lineage>
        <taxon>Bacteria</taxon>
        <taxon>Pseudomonadati</taxon>
        <taxon>Pseudomonadota</taxon>
        <taxon>Betaproteobacteria</taxon>
        <taxon>Burkholderiales</taxon>
        <taxon>Comamonadaceae</taxon>
        <taxon>Ramlibacter</taxon>
    </lineage>
</organism>
<proteinExistence type="predicted"/>
<reference evidence="1 2" key="1">
    <citation type="submission" date="2020-10" db="EMBL/GenBank/DDBJ databases">
        <title>Ramlibacter sp. HM2 16S ribosomal RNA gene Genome sequencing and assembly.</title>
        <authorList>
            <person name="Kang M."/>
        </authorList>
    </citation>
    <scope>NUCLEOTIDE SEQUENCE [LARGE SCALE GENOMIC DNA]</scope>
    <source>
        <strain evidence="1 2">HM2</strain>
    </source>
</reference>
<comment type="caution">
    <text evidence="1">The sequence shown here is derived from an EMBL/GenBank/DDBJ whole genome shotgun (WGS) entry which is preliminary data.</text>
</comment>
<gene>
    <name evidence="1" type="ORF">IM787_01390</name>
</gene>
<protein>
    <submittedName>
        <fullName evidence="1">Uncharacterized protein</fullName>
    </submittedName>
</protein>
<dbReference type="Proteomes" id="UP000806285">
    <property type="component" value="Unassembled WGS sequence"/>
</dbReference>
<accession>A0ABR9RYA7</accession>
<dbReference type="RefSeq" id="WP_193674838.1">
    <property type="nucleotide sequence ID" value="NZ_JADDIV010000001.1"/>
</dbReference>
<keyword evidence="2" id="KW-1185">Reference proteome</keyword>
<evidence type="ECO:0000313" key="1">
    <source>
        <dbReference type="EMBL" id="MBE7366209.1"/>
    </source>
</evidence>
<sequence length="256" mass="28694">MEPPSIAVQAFRSWGAQVEPLPTSTKEECDWLVSLEECRLIAEEKTKFEDALSIEHRLKTLRGGGVHGQTLPLRSNNRLSGIVRKAVGQLSSTSADVQHDLRVLWFTGTGFDGEAKHYQLMSTLYGSTRVFELNGDGHHRTCYFFRNSDFYRFRNVLDGAYVTYLNGNTLTVKLCLNPYSSKWKSLRDSPFAARLKNGLIDPFGEEGEGAAYVIDGEVDRSNPGAVIRYLEEKYGLKQAMNIDMGMTSASILVPRE</sequence>
<dbReference type="EMBL" id="JADDIV010000001">
    <property type="protein sequence ID" value="MBE7366209.1"/>
    <property type="molecule type" value="Genomic_DNA"/>
</dbReference>
<evidence type="ECO:0000313" key="2">
    <source>
        <dbReference type="Proteomes" id="UP000806285"/>
    </source>
</evidence>
<name>A0ABR9RYA7_9BURK</name>